<gene>
    <name evidence="1" type="ORF">EGYM00163_LOCUS22870</name>
</gene>
<organism evidence="1">
    <name type="scientific">Eutreptiella gymnastica</name>
    <dbReference type="NCBI Taxonomy" id="73025"/>
    <lineage>
        <taxon>Eukaryota</taxon>
        <taxon>Discoba</taxon>
        <taxon>Euglenozoa</taxon>
        <taxon>Euglenida</taxon>
        <taxon>Spirocuta</taxon>
        <taxon>Euglenophyceae</taxon>
        <taxon>Eutreptiales</taxon>
        <taxon>Eutreptiaceae</taxon>
        <taxon>Eutreptiella</taxon>
    </lineage>
</organism>
<sequence>MEENAKTDFLQSSRAEFWSTGHLYTVPTEAPACRRLQEIVYHACIQVHVFEILPFLFYFGFTSLPFQFAMDLRILEGPCFQSRTPSAHSAQLISPINGILRF</sequence>
<dbReference type="EMBL" id="HBJA01064794">
    <property type="protein sequence ID" value="CAE0811722.1"/>
    <property type="molecule type" value="Transcribed_RNA"/>
</dbReference>
<name>A0A7S4FRU5_9EUGL</name>
<protein>
    <submittedName>
        <fullName evidence="1">Uncharacterized protein</fullName>
    </submittedName>
</protein>
<proteinExistence type="predicted"/>
<evidence type="ECO:0000313" key="1">
    <source>
        <dbReference type="EMBL" id="CAE0811722.1"/>
    </source>
</evidence>
<dbReference type="AlphaFoldDB" id="A0A7S4FRU5"/>
<reference evidence="1" key="1">
    <citation type="submission" date="2021-01" db="EMBL/GenBank/DDBJ databases">
        <authorList>
            <person name="Corre E."/>
            <person name="Pelletier E."/>
            <person name="Niang G."/>
            <person name="Scheremetjew M."/>
            <person name="Finn R."/>
            <person name="Kale V."/>
            <person name="Holt S."/>
            <person name="Cochrane G."/>
            <person name="Meng A."/>
            <person name="Brown T."/>
            <person name="Cohen L."/>
        </authorList>
    </citation>
    <scope>NUCLEOTIDE SEQUENCE</scope>
    <source>
        <strain evidence="1">CCMP1594</strain>
    </source>
</reference>
<accession>A0A7S4FRU5</accession>